<keyword evidence="3" id="KW-1185">Reference proteome</keyword>
<name>A0ABR9ZSS5_9FIRM</name>
<gene>
    <name evidence="2" type="ORF">ISU02_10335</name>
</gene>
<evidence type="ECO:0000256" key="1">
    <source>
        <dbReference type="SAM" id="Phobius"/>
    </source>
</evidence>
<keyword evidence="1" id="KW-1133">Transmembrane helix</keyword>
<feature type="transmembrane region" description="Helical" evidence="1">
    <location>
        <begin position="101"/>
        <end position="121"/>
    </location>
</feature>
<proteinExistence type="predicted"/>
<reference evidence="2 3" key="1">
    <citation type="submission" date="2020-11" db="EMBL/GenBank/DDBJ databases">
        <title>Fusibacter basophilias sp. nov.</title>
        <authorList>
            <person name="Qiu D."/>
        </authorList>
    </citation>
    <scope>NUCLEOTIDE SEQUENCE [LARGE SCALE GENOMIC DNA]</scope>
    <source>
        <strain evidence="2 3">Q10-2</strain>
    </source>
</reference>
<comment type="caution">
    <text evidence="2">The sequence shown here is derived from an EMBL/GenBank/DDBJ whole genome shotgun (WGS) entry which is preliminary data.</text>
</comment>
<dbReference type="RefSeq" id="WP_194701748.1">
    <property type="nucleotide sequence ID" value="NZ_JADKNH010000005.1"/>
</dbReference>
<sequence length="151" mass="17317">MEIGKNRTGIVLTITVLWVLITICGWTGRWFEGLLMGVLLMLLHMIMGAAQNGKLDKKLFMYPLLTWFVVWIAGFFFAKYYSDLFLNMAPTFKILGFHPSFAAIILAYWIGGVLTLTLGLVKFDSLWLSDENWDAFKQKMDQLNQKEGAHE</sequence>
<feature type="transmembrane region" description="Helical" evidence="1">
    <location>
        <begin position="62"/>
        <end position="81"/>
    </location>
</feature>
<protein>
    <submittedName>
        <fullName evidence="2">Uncharacterized protein</fullName>
    </submittedName>
</protein>
<dbReference type="EMBL" id="JADKNH010000005">
    <property type="protein sequence ID" value="MBF4693521.1"/>
    <property type="molecule type" value="Genomic_DNA"/>
</dbReference>
<keyword evidence="1" id="KW-0812">Transmembrane</keyword>
<feature type="transmembrane region" description="Helical" evidence="1">
    <location>
        <begin position="9"/>
        <end position="28"/>
    </location>
</feature>
<evidence type="ECO:0000313" key="3">
    <source>
        <dbReference type="Proteomes" id="UP000614200"/>
    </source>
</evidence>
<evidence type="ECO:0000313" key="2">
    <source>
        <dbReference type="EMBL" id="MBF4693521.1"/>
    </source>
</evidence>
<accession>A0ABR9ZSS5</accession>
<organism evidence="2 3">
    <name type="scientific">Fusibacter ferrireducens</name>
    <dbReference type="NCBI Taxonomy" id="2785058"/>
    <lineage>
        <taxon>Bacteria</taxon>
        <taxon>Bacillati</taxon>
        <taxon>Bacillota</taxon>
        <taxon>Clostridia</taxon>
        <taxon>Eubacteriales</taxon>
        <taxon>Eubacteriales Family XII. Incertae Sedis</taxon>
        <taxon>Fusibacter</taxon>
    </lineage>
</organism>
<dbReference type="Proteomes" id="UP000614200">
    <property type="component" value="Unassembled WGS sequence"/>
</dbReference>
<keyword evidence="1" id="KW-0472">Membrane</keyword>